<evidence type="ECO:0000256" key="1">
    <source>
        <dbReference type="SAM" id="MobiDB-lite"/>
    </source>
</evidence>
<organism evidence="2 3">
    <name type="scientific">Petrolisthes manimaculis</name>
    <dbReference type="NCBI Taxonomy" id="1843537"/>
    <lineage>
        <taxon>Eukaryota</taxon>
        <taxon>Metazoa</taxon>
        <taxon>Ecdysozoa</taxon>
        <taxon>Arthropoda</taxon>
        <taxon>Crustacea</taxon>
        <taxon>Multicrustacea</taxon>
        <taxon>Malacostraca</taxon>
        <taxon>Eumalacostraca</taxon>
        <taxon>Eucarida</taxon>
        <taxon>Decapoda</taxon>
        <taxon>Pleocyemata</taxon>
        <taxon>Anomura</taxon>
        <taxon>Galatheoidea</taxon>
        <taxon>Porcellanidae</taxon>
        <taxon>Petrolisthes</taxon>
    </lineage>
</organism>
<proteinExistence type="predicted"/>
<reference evidence="2" key="1">
    <citation type="submission" date="2023-11" db="EMBL/GenBank/DDBJ databases">
        <title>Genome assemblies of two species of porcelain crab, Petrolisthes cinctipes and Petrolisthes manimaculis (Anomura: Porcellanidae).</title>
        <authorList>
            <person name="Angst P."/>
        </authorList>
    </citation>
    <scope>NUCLEOTIDE SEQUENCE</scope>
    <source>
        <strain evidence="2">PB745_02</strain>
        <tissue evidence="2">Gill</tissue>
    </source>
</reference>
<dbReference type="AlphaFoldDB" id="A0AAE1Q4B4"/>
<comment type="caution">
    <text evidence="2">The sequence shown here is derived from an EMBL/GenBank/DDBJ whole genome shotgun (WGS) entry which is preliminary data.</text>
</comment>
<dbReference type="Proteomes" id="UP001292094">
    <property type="component" value="Unassembled WGS sequence"/>
</dbReference>
<evidence type="ECO:0000313" key="2">
    <source>
        <dbReference type="EMBL" id="KAK4319391.1"/>
    </source>
</evidence>
<sequence>MITPLVEQGVRFCIAPVSTLVVHVRVFSAENLDAAVDPEGGRGGGDDLTGDQDEEGNEVHQRPNEPEEGAGGGPEEEGAVELPPRPILPHGDYFYHNLDSGNNHHHPERLN</sequence>
<feature type="region of interest" description="Disordered" evidence="1">
    <location>
        <begin position="31"/>
        <end position="111"/>
    </location>
</feature>
<protein>
    <submittedName>
        <fullName evidence="2">Uncharacterized protein</fullName>
    </submittedName>
</protein>
<accession>A0AAE1Q4B4</accession>
<keyword evidence="3" id="KW-1185">Reference proteome</keyword>
<dbReference type="EMBL" id="JAWZYT010000759">
    <property type="protein sequence ID" value="KAK4319391.1"/>
    <property type="molecule type" value="Genomic_DNA"/>
</dbReference>
<evidence type="ECO:0000313" key="3">
    <source>
        <dbReference type="Proteomes" id="UP001292094"/>
    </source>
</evidence>
<gene>
    <name evidence="2" type="ORF">Pmani_009674</name>
</gene>
<name>A0AAE1Q4B4_9EUCA</name>